<sequence length="475" mass="52606">MDLRHWKPSREPGIPVYQQLYERFRDAIAAGQLRPGDRVPSIRSLASELNVAKGTVEQAYQILLGEGYFLARGPAGTVVSPQLASLAAKRYARVPASSLRASPYVPAEDSPPLPFQLGLPALDAFPRKTWARLANQNQRSLGGVAMRYPDPVGYAPLRRTIAAYLGVSRGIACLPEQIFVTAGYWGALELVCRSVLNPGDAGWYENPGYIFARQFLKQAGMHVHAVPLDEDGLNLIAGQQHCPQARFAIVTPTHQSPMGMAMSLPRRLQLLEWARQQQAWIVEDDYDSEFRYHGRPLPALKSLDRDDRVIYTGTFSKVLNPGLRLAYLVAPLSQVERFQQAAHYSGGPGSILTQATVADFMEQGYFARHLRKMRALYAQRRAYLVQALQQILGERLQVQSQAGGIHVLANLRRAEDDRPLAKAAQEHGLAVQALSDWQISPAVHKGLLMGFANISDQGMADEWVERLSLAIAEPS</sequence>
<dbReference type="GO" id="GO:0008483">
    <property type="term" value="F:transaminase activity"/>
    <property type="evidence" value="ECO:0007669"/>
    <property type="project" value="UniProtKB-KW"/>
</dbReference>
<dbReference type="PANTHER" id="PTHR46577">
    <property type="entry name" value="HTH-TYPE TRANSCRIPTIONAL REGULATORY PROTEIN GABR"/>
    <property type="match status" value="1"/>
</dbReference>
<dbReference type="InterPro" id="IPR015424">
    <property type="entry name" value="PyrdxlP-dep_Trfase"/>
</dbReference>
<evidence type="ECO:0000313" key="7">
    <source>
        <dbReference type="EMBL" id="UPL23017.1"/>
    </source>
</evidence>
<name>A0AAE9HB18_ALCFA</name>
<dbReference type="Gene3D" id="3.40.640.10">
    <property type="entry name" value="Type I PLP-dependent aspartate aminotransferase-like (Major domain)"/>
    <property type="match status" value="1"/>
</dbReference>
<dbReference type="Pfam" id="PF00392">
    <property type="entry name" value="GntR"/>
    <property type="match status" value="1"/>
</dbReference>
<evidence type="ECO:0000256" key="1">
    <source>
        <dbReference type="ARBA" id="ARBA00005384"/>
    </source>
</evidence>
<keyword evidence="5" id="KW-0804">Transcription</keyword>
<dbReference type="InterPro" id="IPR036388">
    <property type="entry name" value="WH-like_DNA-bd_sf"/>
</dbReference>
<dbReference type="Gene3D" id="1.10.10.10">
    <property type="entry name" value="Winged helix-like DNA-binding domain superfamily/Winged helix DNA-binding domain"/>
    <property type="match status" value="1"/>
</dbReference>
<evidence type="ECO:0000313" key="8">
    <source>
        <dbReference type="Proteomes" id="UP000830925"/>
    </source>
</evidence>
<comment type="similarity">
    <text evidence="1">In the C-terminal section; belongs to the class-I pyridoxal-phosphate-dependent aminotransferase family.</text>
</comment>
<dbReference type="CDD" id="cd07377">
    <property type="entry name" value="WHTH_GntR"/>
    <property type="match status" value="1"/>
</dbReference>
<dbReference type="Proteomes" id="UP000830925">
    <property type="component" value="Chromosome"/>
</dbReference>
<dbReference type="GO" id="GO:0003700">
    <property type="term" value="F:DNA-binding transcription factor activity"/>
    <property type="evidence" value="ECO:0007669"/>
    <property type="project" value="InterPro"/>
</dbReference>
<reference evidence="7" key="1">
    <citation type="submission" date="2022-04" db="EMBL/GenBank/DDBJ databases">
        <title>Genomic mining of Alcaligenes faecalis D334 producing ectoin and derivatives.</title>
        <authorList>
            <person name="Doan V.T."/>
            <person name="Quach N.T."/>
            <person name="Vu T.-H.-N."/>
            <person name="Phi Q.-T."/>
        </authorList>
    </citation>
    <scope>NUCLEOTIDE SEQUENCE</scope>
    <source>
        <strain evidence="7">D334</strain>
    </source>
</reference>
<keyword evidence="3" id="KW-0805">Transcription regulation</keyword>
<dbReference type="SMART" id="SM00345">
    <property type="entry name" value="HTH_GNTR"/>
    <property type="match status" value="1"/>
</dbReference>
<dbReference type="PANTHER" id="PTHR46577:SF1">
    <property type="entry name" value="HTH-TYPE TRANSCRIPTIONAL REGULATORY PROTEIN GABR"/>
    <property type="match status" value="1"/>
</dbReference>
<protein>
    <submittedName>
        <fullName evidence="7">PLP-dependent aminotransferase family protein</fullName>
    </submittedName>
</protein>
<keyword evidence="7" id="KW-0032">Aminotransferase</keyword>
<keyword evidence="2" id="KW-0663">Pyridoxal phosphate</keyword>
<dbReference type="EMBL" id="CP095873">
    <property type="protein sequence ID" value="UPL23017.1"/>
    <property type="molecule type" value="Genomic_DNA"/>
</dbReference>
<dbReference type="CDD" id="cd00609">
    <property type="entry name" value="AAT_like"/>
    <property type="match status" value="1"/>
</dbReference>
<proteinExistence type="inferred from homology"/>
<dbReference type="SUPFAM" id="SSF53383">
    <property type="entry name" value="PLP-dependent transferases"/>
    <property type="match status" value="1"/>
</dbReference>
<evidence type="ECO:0000259" key="6">
    <source>
        <dbReference type="PROSITE" id="PS50949"/>
    </source>
</evidence>
<evidence type="ECO:0000256" key="2">
    <source>
        <dbReference type="ARBA" id="ARBA00022898"/>
    </source>
</evidence>
<keyword evidence="4" id="KW-0238">DNA-binding</keyword>
<dbReference type="PROSITE" id="PS50949">
    <property type="entry name" value="HTH_GNTR"/>
    <property type="match status" value="1"/>
</dbReference>
<dbReference type="RefSeq" id="WP_247966751.1">
    <property type="nucleotide sequence ID" value="NZ_CP095873.1"/>
</dbReference>
<evidence type="ECO:0000256" key="3">
    <source>
        <dbReference type="ARBA" id="ARBA00023015"/>
    </source>
</evidence>
<dbReference type="InterPro" id="IPR036390">
    <property type="entry name" value="WH_DNA-bd_sf"/>
</dbReference>
<accession>A0AAE9HB18</accession>
<dbReference type="GO" id="GO:0003677">
    <property type="term" value="F:DNA binding"/>
    <property type="evidence" value="ECO:0007669"/>
    <property type="project" value="UniProtKB-KW"/>
</dbReference>
<feature type="domain" description="HTH gntR-type" evidence="6">
    <location>
        <begin position="14"/>
        <end position="82"/>
    </location>
</feature>
<keyword evidence="7" id="KW-0808">Transferase</keyword>
<dbReference type="InterPro" id="IPR000524">
    <property type="entry name" value="Tscrpt_reg_HTH_GntR"/>
</dbReference>
<gene>
    <name evidence="7" type="ORF">MXF72_08055</name>
</gene>
<evidence type="ECO:0000256" key="5">
    <source>
        <dbReference type="ARBA" id="ARBA00023163"/>
    </source>
</evidence>
<dbReference type="SUPFAM" id="SSF46785">
    <property type="entry name" value="Winged helix' DNA-binding domain"/>
    <property type="match status" value="1"/>
</dbReference>
<dbReference type="InterPro" id="IPR015421">
    <property type="entry name" value="PyrdxlP-dep_Trfase_major"/>
</dbReference>
<dbReference type="Pfam" id="PF00155">
    <property type="entry name" value="Aminotran_1_2"/>
    <property type="match status" value="1"/>
</dbReference>
<dbReference type="InterPro" id="IPR004839">
    <property type="entry name" value="Aminotransferase_I/II_large"/>
</dbReference>
<organism evidence="7 8">
    <name type="scientific">Alcaligenes faecalis</name>
    <dbReference type="NCBI Taxonomy" id="511"/>
    <lineage>
        <taxon>Bacteria</taxon>
        <taxon>Pseudomonadati</taxon>
        <taxon>Pseudomonadota</taxon>
        <taxon>Betaproteobacteria</taxon>
        <taxon>Burkholderiales</taxon>
        <taxon>Alcaligenaceae</taxon>
        <taxon>Alcaligenes</taxon>
    </lineage>
</organism>
<dbReference type="AlphaFoldDB" id="A0AAE9HB18"/>
<evidence type="ECO:0000256" key="4">
    <source>
        <dbReference type="ARBA" id="ARBA00023125"/>
    </source>
</evidence>
<dbReference type="InterPro" id="IPR051446">
    <property type="entry name" value="HTH_trans_reg/aminotransferase"/>
</dbReference>
<dbReference type="GO" id="GO:0030170">
    <property type="term" value="F:pyridoxal phosphate binding"/>
    <property type="evidence" value="ECO:0007669"/>
    <property type="project" value="InterPro"/>
</dbReference>